<evidence type="ECO:0000313" key="2">
    <source>
        <dbReference type="Proteomes" id="UP000078356"/>
    </source>
</evidence>
<dbReference type="EMBL" id="LWCR01000003">
    <property type="protein sequence ID" value="OAN31698.1"/>
    <property type="molecule type" value="Genomic_DNA"/>
</dbReference>
<organism evidence="1 2">
    <name type="scientific">Pseudomonas oryzihabitans</name>
    <dbReference type="NCBI Taxonomy" id="47885"/>
    <lineage>
        <taxon>Bacteria</taxon>
        <taxon>Pseudomonadati</taxon>
        <taxon>Pseudomonadota</taxon>
        <taxon>Gammaproteobacteria</taxon>
        <taxon>Pseudomonadales</taxon>
        <taxon>Pseudomonadaceae</taxon>
        <taxon>Pseudomonas</taxon>
    </lineage>
</organism>
<evidence type="ECO:0008006" key="3">
    <source>
        <dbReference type="Google" id="ProtNLM"/>
    </source>
</evidence>
<name>A0A178LKV3_9PSED</name>
<dbReference type="AlphaFoldDB" id="A0A178LKV3"/>
<gene>
    <name evidence="1" type="ORF">A4V15_11595</name>
</gene>
<reference evidence="1 2" key="1">
    <citation type="submission" date="2016-04" db="EMBL/GenBank/DDBJ databases">
        <title>Draft Genome Sequences of Staphylococcus capitis Strain H36, S. capitis Strain H65, S. cohnii Strain H62, S. hominis Strain H69, Mycobacterium iranicum Strain H39, Plantibacter sp. Strain H53, Pseudomonas oryzihabitans Strain H72, and Microbacterium sp. Strain H83, isolated from residential settings.</title>
        <authorList>
            <person name="Lymperopoulou D."/>
            <person name="Adams R.I."/>
            <person name="Lindow S."/>
            <person name="Coil D.A."/>
            <person name="Jospin G."/>
            <person name="Eisen J.A."/>
        </authorList>
    </citation>
    <scope>NUCLEOTIDE SEQUENCE [LARGE SCALE GENOMIC DNA]</scope>
    <source>
        <strain evidence="1 2">H72</strain>
    </source>
</reference>
<evidence type="ECO:0000313" key="1">
    <source>
        <dbReference type="EMBL" id="OAN31698.1"/>
    </source>
</evidence>
<sequence length="347" mass="37008">MTQSRTYQLWSDGSRRNYSGWSETSRTCQAVYNSTQTEYRNQSCPATQPQGTINQRRTYEVWSDGSQRNDSGWTTTSNTCTAVYASSASETRQLACPAATPTGPWTQRRTYDVYSDGSRCNESAWIDTATCYNRTPVAGNLAITSDEDTPASGALPVTDDHSTFTYQIVSAAPAAAGTARFAGNTVVFTPATDWNGATSMTYRAQDPSGAWSNAATVSITIRPVNDAPVAEAKTLSLDEDTQASVLLSATDIDSPAPTAFQLVAMPPAAVGQVTLAGATATFKPAKDWNGATQFTYRAQDTAGAWSAPAAVAVTVRPVNDTPALTDVSLEIRTKESVPVTTRARVSQ</sequence>
<protein>
    <recommendedName>
        <fullName evidence="3">Tandem-95 repeat protein</fullName>
    </recommendedName>
</protein>
<comment type="caution">
    <text evidence="1">The sequence shown here is derived from an EMBL/GenBank/DDBJ whole genome shotgun (WGS) entry which is preliminary data.</text>
</comment>
<dbReference type="Pfam" id="PF17963">
    <property type="entry name" value="Big_9"/>
    <property type="match status" value="2"/>
</dbReference>
<dbReference type="Gene3D" id="2.60.40.3440">
    <property type="match status" value="2"/>
</dbReference>
<dbReference type="NCBIfam" id="NF012211">
    <property type="entry name" value="tand_rpt_95"/>
    <property type="match status" value="2"/>
</dbReference>
<accession>A0A178LKV3</accession>
<proteinExistence type="predicted"/>
<dbReference type="Proteomes" id="UP000078356">
    <property type="component" value="Unassembled WGS sequence"/>
</dbReference>